<dbReference type="Pfam" id="PF23726">
    <property type="entry name" value="Beta-prop_RSE1_2nd"/>
    <property type="match status" value="1"/>
</dbReference>
<dbReference type="GO" id="GO:0005737">
    <property type="term" value="C:cytoplasm"/>
    <property type="evidence" value="ECO:0007669"/>
    <property type="project" value="UniProtKB-SubCell"/>
</dbReference>
<evidence type="ECO:0000256" key="10">
    <source>
        <dbReference type="ARBA" id="ARBA00023242"/>
    </source>
</evidence>
<evidence type="ECO:0000256" key="8">
    <source>
        <dbReference type="ARBA" id="ARBA00023125"/>
    </source>
</evidence>
<feature type="domain" description="RSE1/DDB1/CPSF1 first beta-propeller" evidence="12">
    <location>
        <begin position="14"/>
        <end position="353"/>
    </location>
</feature>
<evidence type="ECO:0000313" key="14">
    <source>
        <dbReference type="Ensembl" id="ENSSFAP00005052814.1"/>
    </source>
</evidence>
<evidence type="ECO:0000259" key="12">
    <source>
        <dbReference type="Pfam" id="PF10433"/>
    </source>
</evidence>
<evidence type="ECO:0000256" key="4">
    <source>
        <dbReference type="ARBA" id="ARBA00007453"/>
    </source>
</evidence>
<evidence type="ECO:0000256" key="2">
    <source>
        <dbReference type="ARBA" id="ARBA00004496"/>
    </source>
</evidence>
<keyword evidence="7" id="KW-0227">DNA damage</keyword>
<reference evidence="14" key="2">
    <citation type="submission" date="2025-08" db="UniProtKB">
        <authorList>
            <consortium name="Ensembl"/>
        </authorList>
    </citation>
    <scope>IDENTIFICATION</scope>
</reference>
<evidence type="ECO:0000256" key="1">
    <source>
        <dbReference type="ARBA" id="ARBA00004123"/>
    </source>
</evidence>
<dbReference type="Ensembl" id="ENSSFAT00005054476.1">
    <property type="protein sequence ID" value="ENSSFAP00005052814.1"/>
    <property type="gene ID" value="ENSSFAG00005025256.1"/>
</dbReference>
<organism evidence="14 15">
    <name type="scientific">Salarias fasciatus</name>
    <name type="common">Jewelled blenny</name>
    <name type="synonym">Blennius fasciatus</name>
    <dbReference type="NCBI Taxonomy" id="181472"/>
    <lineage>
        <taxon>Eukaryota</taxon>
        <taxon>Metazoa</taxon>
        <taxon>Chordata</taxon>
        <taxon>Craniata</taxon>
        <taxon>Vertebrata</taxon>
        <taxon>Euteleostomi</taxon>
        <taxon>Actinopterygii</taxon>
        <taxon>Neopterygii</taxon>
        <taxon>Teleostei</taxon>
        <taxon>Neoteleostei</taxon>
        <taxon>Acanthomorphata</taxon>
        <taxon>Ovalentaria</taxon>
        <taxon>Blenniimorphae</taxon>
        <taxon>Blenniiformes</taxon>
        <taxon>Blennioidei</taxon>
        <taxon>Blenniidae</taxon>
        <taxon>Salariinae</taxon>
        <taxon>Salarias</taxon>
    </lineage>
</organism>
<gene>
    <name evidence="14" type="primary">ddb1</name>
</gene>
<comment type="pathway">
    <text evidence="3">Protein modification; protein ubiquitination.</text>
</comment>
<dbReference type="GO" id="GO:0003677">
    <property type="term" value="F:DNA binding"/>
    <property type="evidence" value="ECO:0007669"/>
    <property type="project" value="UniProtKB-KW"/>
</dbReference>
<dbReference type="InterPro" id="IPR058543">
    <property type="entry name" value="Beta-prop_RSE1/DDB1/CPSF1_2nd"/>
</dbReference>
<evidence type="ECO:0000259" key="11">
    <source>
        <dbReference type="Pfam" id="PF03178"/>
    </source>
</evidence>
<keyword evidence="6" id="KW-0963">Cytoplasm</keyword>
<keyword evidence="15" id="KW-1185">Reference proteome</keyword>
<dbReference type="Pfam" id="PF10433">
    <property type="entry name" value="Beta-prop_RSE1_1st"/>
    <property type="match status" value="1"/>
</dbReference>
<evidence type="ECO:0000256" key="6">
    <source>
        <dbReference type="ARBA" id="ARBA00022490"/>
    </source>
</evidence>
<evidence type="ECO:0000256" key="3">
    <source>
        <dbReference type="ARBA" id="ARBA00004906"/>
    </source>
</evidence>
<dbReference type="FunFam" id="2.130.10.10:FF:000073">
    <property type="entry name" value="DNA damage-binding protein 1"/>
    <property type="match status" value="1"/>
</dbReference>
<reference evidence="14" key="1">
    <citation type="submission" date="2019-06" db="EMBL/GenBank/DDBJ databases">
        <authorList>
            <consortium name="Wellcome Sanger Institute Data Sharing"/>
        </authorList>
    </citation>
    <scope>NUCLEOTIDE SEQUENCE [LARGE SCALE GENOMIC DNA]</scope>
</reference>
<evidence type="ECO:0000313" key="15">
    <source>
        <dbReference type="Proteomes" id="UP000472267"/>
    </source>
</evidence>
<dbReference type="PANTHER" id="PTHR10644">
    <property type="entry name" value="DNA REPAIR/RNA PROCESSING CPSF FAMILY"/>
    <property type="match status" value="1"/>
</dbReference>
<comment type="subcellular location">
    <subcellularLocation>
        <location evidence="2">Cytoplasm</location>
    </subcellularLocation>
    <subcellularLocation>
        <location evidence="1">Nucleus</location>
    </subcellularLocation>
</comment>
<evidence type="ECO:0000256" key="5">
    <source>
        <dbReference type="ARBA" id="ARBA00014577"/>
    </source>
</evidence>
<dbReference type="Pfam" id="PF03178">
    <property type="entry name" value="CPSF_A"/>
    <property type="match status" value="1"/>
</dbReference>
<dbReference type="GO" id="GO:0006281">
    <property type="term" value="P:DNA repair"/>
    <property type="evidence" value="ECO:0007669"/>
    <property type="project" value="UniProtKB-KW"/>
</dbReference>
<dbReference type="Proteomes" id="UP000472267">
    <property type="component" value="Chromosome 1"/>
</dbReference>
<dbReference type="InterPro" id="IPR018846">
    <property type="entry name" value="Beta-prop_RSE1/DDB1/CPSF1_1st"/>
</dbReference>
<evidence type="ECO:0000259" key="13">
    <source>
        <dbReference type="Pfam" id="PF23726"/>
    </source>
</evidence>
<name>A0A672JHW3_SALFA</name>
<dbReference type="InterPro" id="IPR050358">
    <property type="entry name" value="RSE1/DDB1/CFT1"/>
</dbReference>
<feature type="domain" description="RSE1/DDB1/CPSF1 C-terminal" evidence="11">
    <location>
        <begin position="790"/>
        <end position="888"/>
    </location>
</feature>
<sequence>MSYNYVVTAQKPTAVNACITGHFTSAEDLNLLIAKNTRLEIYVVTAEGLRPVKEVGMYGKIAVMELFRPKGESKDLLFILTSKYNACILEYKQNGESIDIITRAHGNVQDRIGRPSETGIIGIVDPECRMIGLRLYDGLFKVIPLDRDNRELKAFNIRLEELQVIDVHFLYGCQAPTVCFIYQDPQGRHVKTYEVSLREKEFNKGPWKQENVEAEASMVIPVPEPFGGAIIIGQESITYHNGDKYLAIAPPTIKQCTIVCHNRVDPNGSRYLLGDMEGRLFMLLLEKEELMDGTVALKDLHVELLGETSIAECLTYLDNGVVFVGSRLGDSQLVKLNVDSNDQGSYVAVMETFTNLGPIVDMCVVDLERQGQGQLVTCSGAFKEGSLRIIRNGIGIHEHASIDLPGIKGLWPLRSEAGRETDDMLVLSFVGQTRVLMLSGEEVEETELPGFVDNQQTFYCGNVAHQQLIQITSGSVRLVLQDSKALVSEWKEPQGRNISVAACNHTQVVLAVGRALYYLQILAGELKQISTTEMEHEVACLDITPLGEGGAESPLCAVGLWTDISARVLKLPCFTALHKEMLGGEIIPRSILMTTFEGSYYLLCALGDGALFYFGLDLQTGALSERKKVTLGTQPTVLRTFRSLSTSNVFACSDRPTVIYSSNHKLVFSNVNLKEVNYMCPLNSEGYPDSLALANNSTLTIGTIDEIQKLHIRTVPLYESPRRICYQEVSQCFGVLSSRVEIQDVSGTTSVVRPSASTQALSSSVSSSKLFPSSTSPHETSFGEEVEVHSLLVVDQHTFEVLHAHQFLPSEYALSMVSCRLGKDPSVYFIVGTAMVYPEEAEPKQGRIIVFHYTDGKLQTVAEKEVKGAVYSMVEFNGKLLASINSTVSGTLEKLYDCW</sequence>
<dbReference type="Gene3D" id="2.130.10.10">
    <property type="entry name" value="YVTN repeat-like/Quinoprotein amine dehydrogenase"/>
    <property type="match status" value="3"/>
</dbReference>
<dbReference type="GO" id="GO:0005634">
    <property type="term" value="C:nucleus"/>
    <property type="evidence" value="ECO:0007669"/>
    <property type="project" value="UniProtKB-SubCell"/>
</dbReference>
<comment type="similarity">
    <text evidence="4">Belongs to the DDB1 family.</text>
</comment>
<feature type="domain" description="RSE1/DDB1/CPSF1 second beta-propeller" evidence="13">
    <location>
        <begin position="396"/>
        <end position="704"/>
    </location>
</feature>
<dbReference type="AlphaFoldDB" id="A0A672JHW3"/>
<dbReference type="InterPro" id="IPR015943">
    <property type="entry name" value="WD40/YVTN_repeat-like_dom_sf"/>
</dbReference>
<evidence type="ECO:0000256" key="7">
    <source>
        <dbReference type="ARBA" id="ARBA00022763"/>
    </source>
</evidence>
<dbReference type="FunFam" id="2.130.10.10:FF:002576">
    <property type="entry name" value="DNA damage-binding protein 1"/>
    <property type="match status" value="1"/>
</dbReference>
<keyword evidence="10" id="KW-0539">Nucleus</keyword>
<proteinExistence type="inferred from homology"/>
<evidence type="ECO:0000256" key="9">
    <source>
        <dbReference type="ARBA" id="ARBA00023204"/>
    </source>
</evidence>
<accession>A0A672JHW3</accession>
<keyword evidence="9" id="KW-0234">DNA repair</keyword>
<keyword evidence="8" id="KW-0238">DNA-binding</keyword>
<dbReference type="InterPro" id="IPR004871">
    <property type="entry name" value="RSE1/DDB1/CPSF1_C"/>
</dbReference>
<reference evidence="14" key="3">
    <citation type="submission" date="2025-09" db="UniProtKB">
        <authorList>
            <consortium name="Ensembl"/>
        </authorList>
    </citation>
    <scope>IDENTIFICATION</scope>
</reference>
<protein>
    <recommendedName>
        <fullName evidence="5">DNA damage-binding protein 1</fullName>
    </recommendedName>
</protein>